<feature type="compositionally biased region" description="Low complexity" evidence="1">
    <location>
        <begin position="326"/>
        <end position="335"/>
    </location>
</feature>
<sequence length="398" mass="39881">MTRVRKAATVGLMTPMVAAAIAVGLSQPARAAESCPPLGSATIAAPSGTVTVGSTVHVSAQINGLMLLQAHLQISGPGLNQQVGKSEWTGKIEGDVTMPKAGAFTLAVIGNGTGCTYKTEGFSVKARPSPAKSTHAASPSKTPGSGSGSNRTSSGSLPTGNVGNGATVGNPGANPLNGASPFSLPSVAPDGSGLNFAYPSPEPQVASPLAQPAARNVSQTTPIKWGQSLAIALVLLIISAHLGMWSRRQRLAAEGARAAAGGKRSGRGKTKARRGKDRKATAMMAATGVLTKPAADEASPVDEASPAATDSQPINSDESSEVLNVATGTAAAAESADAETLDLGKAVGTGQAPDETEAADQSDAADGQQADSPASDAPTSHRRGSGRGRAYQGRRRRN</sequence>
<comment type="caution">
    <text evidence="3">The sequence shown here is derived from an EMBL/GenBank/DDBJ whole genome shotgun (WGS) entry which is preliminary data.</text>
</comment>
<protein>
    <submittedName>
        <fullName evidence="3">Uncharacterized protein</fullName>
    </submittedName>
</protein>
<organism evidence="3 4">
    <name type="scientific">Actinoallomurus oryzae</name>
    <dbReference type="NCBI Taxonomy" id="502180"/>
    <lineage>
        <taxon>Bacteria</taxon>
        <taxon>Bacillati</taxon>
        <taxon>Actinomycetota</taxon>
        <taxon>Actinomycetes</taxon>
        <taxon>Streptosporangiales</taxon>
        <taxon>Thermomonosporaceae</taxon>
        <taxon>Actinoallomurus</taxon>
    </lineage>
</organism>
<evidence type="ECO:0000313" key="4">
    <source>
        <dbReference type="Proteomes" id="UP001500503"/>
    </source>
</evidence>
<reference evidence="4" key="1">
    <citation type="journal article" date="2019" name="Int. J. Syst. Evol. Microbiol.">
        <title>The Global Catalogue of Microorganisms (GCM) 10K type strain sequencing project: providing services to taxonomists for standard genome sequencing and annotation.</title>
        <authorList>
            <consortium name="The Broad Institute Genomics Platform"/>
            <consortium name="The Broad Institute Genome Sequencing Center for Infectious Disease"/>
            <person name="Wu L."/>
            <person name="Ma J."/>
        </authorList>
    </citation>
    <scope>NUCLEOTIDE SEQUENCE [LARGE SCALE GENOMIC DNA]</scope>
    <source>
        <strain evidence="4">JCM 17933</strain>
    </source>
</reference>
<feature type="compositionally biased region" description="Polar residues" evidence="1">
    <location>
        <begin position="131"/>
        <end position="143"/>
    </location>
</feature>
<feature type="compositionally biased region" description="Low complexity" evidence="1">
    <location>
        <begin position="361"/>
        <end position="377"/>
    </location>
</feature>
<evidence type="ECO:0000313" key="3">
    <source>
        <dbReference type="EMBL" id="GAA4506425.1"/>
    </source>
</evidence>
<feature type="compositionally biased region" description="Basic residues" evidence="1">
    <location>
        <begin position="264"/>
        <end position="277"/>
    </location>
</feature>
<feature type="chain" id="PRO_5045552314" evidence="2">
    <location>
        <begin position="32"/>
        <end position="398"/>
    </location>
</feature>
<feature type="signal peptide" evidence="2">
    <location>
        <begin position="1"/>
        <end position="31"/>
    </location>
</feature>
<feature type="compositionally biased region" description="Basic residues" evidence="1">
    <location>
        <begin position="380"/>
        <end position="398"/>
    </location>
</feature>
<evidence type="ECO:0000256" key="2">
    <source>
        <dbReference type="SAM" id="SignalP"/>
    </source>
</evidence>
<feature type="compositionally biased region" description="Low complexity" evidence="1">
    <location>
        <begin position="148"/>
        <end position="174"/>
    </location>
</feature>
<gene>
    <name evidence="3" type="ORF">GCM10023191_063480</name>
</gene>
<name>A0ABP8QSB2_9ACTN</name>
<proteinExistence type="predicted"/>
<dbReference type="Proteomes" id="UP001500503">
    <property type="component" value="Unassembled WGS sequence"/>
</dbReference>
<accession>A0ABP8QSB2</accession>
<dbReference type="EMBL" id="BAABHF010000039">
    <property type="protein sequence ID" value="GAA4506425.1"/>
    <property type="molecule type" value="Genomic_DNA"/>
</dbReference>
<evidence type="ECO:0000256" key="1">
    <source>
        <dbReference type="SAM" id="MobiDB-lite"/>
    </source>
</evidence>
<dbReference type="RefSeq" id="WP_345470091.1">
    <property type="nucleotide sequence ID" value="NZ_BAABHF010000039.1"/>
</dbReference>
<feature type="compositionally biased region" description="Polar residues" evidence="1">
    <location>
        <begin position="308"/>
        <end position="317"/>
    </location>
</feature>
<keyword evidence="4" id="KW-1185">Reference proteome</keyword>
<feature type="region of interest" description="Disordered" evidence="1">
    <location>
        <begin position="124"/>
        <end position="213"/>
    </location>
</feature>
<keyword evidence="2" id="KW-0732">Signal</keyword>
<feature type="region of interest" description="Disordered" evidence="1">
    <location>
        <begin position="256"/>
        <end position="398"/>
    </location>
</feature>